<dbReference type="EMBL" id="CP077062">
    <property type="protein sequence ID" value="QWZ08542.1"/>
    <property type="molecule type" value="Genomic_DNA"/>
</dbReference>
<gene>
    <name evidence="2" type="ORF">KRR39_01320</name>
</gene>
<evidence type="ECO:0000256" key="1">
    <source>
        <dbReference type="SAM" id="Phobius"/>
    </source>
</evidence>
<keyword evidence="1" id="KW-1133">Transmembrane helix</keyword>
<dbReference type="KEGG" id="nps:KRR39_01320"/>
<name>A0A975Y0K2_9ACTN</name>
<protein>
    <submittedName>
        <fullName evidence="2">Zf-HC2 domain-containing protein</fullName>
    </submittedName>
</protein>
<evidence type="ECO:0000313" key="2">
    <source>
        <dbReference type="EMBL" id="QWZ08542.1"/>
    </source>
</evidence>
<dbReference type="Proteomes" id="UP000683575">
    <property type="component" value="Chromosome"/>
</dbReference>
<proteinExistence type="predicted"/>
<reference evidence="2" key="1">
    <citation type="submission" date="2021-06" db="EMBL/GenBank/DDBJ databases">
        <title>Complete genome sequence of Nocardioides sp. G188.</title>
        <authorList>
            <person name="Im W.-T."/>
        </authorList>
    </citation>
    <scope>NUCLEOTIDE SEQUENCE</scope>
    <source>
        <strain evidence="2">G188</strain>
    </source>
</reference>
<keyword evidence="1" id="KW-0812">Transmembrane</keyword>
<dbReference type="RefSeq" id="WP_216940032.1">
    <property type="nucleotide sequence ID" value="NZ_CP077062.1"/>
</dbReference>
<keyword evidence="3" id="KW-1185">Reference proteome</keyword>
<evidence type="ECO:0000313" key="3">
    <source>
        <dbReference type="Proteomes" id="UP000683575"/>
    </source>
</evidence>
<organism evidence="2 3">
    <name type="scientific">Nocardioides panacis</name>
    <dbReference type="NCBI Taxonomy" id="2849501"/>
    <lineage>
        <taxon>Bacteria</taxon>
        <taxon>Bacillati</taxon>
        <taxon>Actinomycetota</taxon>
        <taxon>Actinomycetes</taxon>
        <taxon>Propionibacteriales</taxon>
        <taxon>Nocardioidaceae</taxon>
        <taxon>Nocardioides</taxon>
    </lineage>
</organism>
<feature type="transmembrane region" description="Helical" evidence="1">
    <location>
        <begin position="107"/>
        <end position="132"/>
    </location>
</feature>
<dbReference type="AlphaFoldDB" id="A0A975Y0K2"/>
<keyword evidence="1" id="KW-0472">Membrane</keyword>
<accession>A0A975Y0K2</accession>
<sequence>MPSIRRLGGHLGSSVSALVDGQLDDESTERAWAHVMNCPPCRRLVEHEGWVKRQLAQIAGTPRPEEPSDRFLGALLDLDPATVDVSAAWAETDRIEDRSRTRRRAGIALVGAGSVSAAVLGLTTLGAAPLGIGGTTGTPASSIGGASTSTSPTPAYVAPAASVHGRLQGWRLGARDSGVAHARSVGDRR</sequence>